<evidence type="ECO:0000313" key="2">
    <source>
        <dbReference type="Proteomes" id="UP000789920"/>
    </source>
</evidence>
<gene>
    <name evidence="1" type="ORF">RPERSI_LOCUS8410</name>
</gene>
<reference evidence="1" key="1">
    <citation type="submission" date="2021-06" db="EMBL/GenBank/DDBJ databases">
        <authorList>
            <person name="Kallberg Y."/>
            <person name="Tangrot J."/>
            <person name="Rosling A."/>
        </authorList>
    </citation>
    <scope>NUCLEOTIDE SEQUENCE</scope>
    <source>
        <strain evidence="1">MA461A</strain>
    </source>
</reference>
<dbReference type="Proteomes" id="UP000789920">
    <property type="component" value="Unassembled WGS sequence"/>
</dbReference>
<protein>
    <submittedName>
        <fullName evidence="1">11939_t:CDS:1</fullName>
    </submittedName>
</protein>
<dbReference type="EMBL" id="CAJVQC010015179">
    <property type="protein sequence ID" value="CAG8664490.1"/>
    <property type="molecule type" value="Genomic_DNA"/>
</dbReference>
<comment type="caution">
    <text evidence="1">The sequence shown here is derived from an EMBL/GenBank/DDBJ whole genome shotgun (WGS) entry which is preliminary data.</text>
</comment>
<accession>A0ACA9NL80</accession>
<proteinExistence type="predicted"/>
<keyword evidence="2" id="KW-1185">Reference proteome</keyword>
<organism evidence="1 2">
    <name type="scientific">Racocetra persica</name>
    <dbReference type="NCBI Taxonomy" id="160502"/>
    <lineage>
        <taxon>Eukaryota</taxon>
        <taxon>Fungi</taxon>
        <taxon>Fungi incertae sedis</taxon>
        <taxon>Mucoromycota</taxon>
        <taxon>Glomeromycotina</taxon>
        <taxon>Glomeromycetes</taxon>
        <taxon>Diversisporales</taxon>
        <taxon>Gigasporaceae</taxon>
        <taxon>Racocetra</taxon>
    </lineage>
</organism>
<sequence length="66" mass="7445">MQLCYPHYLSVIEPDCYDKNMSSTNSTYITESSNRKNNNALLANNMPNIIVSKPLSFGDKIALMTK</sequence>
<evidence type="ECO:0000313" key="1">
    <source>
        <dbReference type="EMBL" id="CAG8664490.1"/>
    </source>
</evidence>
<name>A0ACA9NL80_9GLOM</name>
<feature type="non-terminal residue" evidence="1">
    <location>
        <position position="66"/>
    </location>
</feature>